<dbReference type="GO" id="GO:0044218">
    <property type="term" value="C:other organism cell membrane"/>
    <property type="evidence" value="ECO:0007669"/>
    <property type="project" value="UniProtKB-KW"/>
</dbReference>
<dbReference type="InterPro" id="IPR036770">
    <property type="entry name" value="Ankyrin_rpt-contain_sf"/>
</dbReference>
<dbReference type="PANTHER" id="PTHR24198">
    <property type="entry name" value="ANKYRIN REPEAT AND PROTEIN KINASE DOMAIN-CONTAINING PROTEIN"/>
    <property type="match status" value="1"/>
</dbReference>
<evidence type="ECO:0000313" key="10">
    <source>
        <dbReference type="Proteomes" id="UP000192247"/>
    </source>
</evidence>
<dbReference type="OrthoDB" id="6501915at2759"/>
<evidence type="ECO:0000313" key="9">
    <source>
        <dbReference type="EMBL" id="OQR71712.1"/>
    </source>
</evidence>
<keyword evidence="3" id="KW-1052">Target cell membrane</keyword>
<comment type="subcellular location">
    <subcellularLocation>
        <location evidence="1">Target cell membrane</location>
    </subcellularLocation>
</comment>
<keyword evidence="2" id="KW-0268">Exocytosis</keyword>
<dbReference type="GO" id="GO:0016301">
    <property type="term" value="F:kinase activity"/>
    <property type="evidence" value="ECO:0007669"/>
    <property type="project" value="UniProtKB-KW"/>
</dbReference>
<name>A0A1V9XEE5_9ACAR</name>
<dbReference type="STRING" id="418985.A0A1V9XEE5"/>
<dbReference type="Proteomes" id="UP000192247">
    <property type="component" value="Unassembled WGS sequence"/>
</dbReference>
<dbReference type="SMART" id="SM00248">
    <property type="entry name" value="ANK"/>
    <property type="match status" value="5"/>
</dbReference>
<keyword evidence="5" id="KW-0800">Toxin</keyword>
<evidence type="ECO:0000256" key="5">
    <source>
        <dbReference type="ARBA" id="ARBA00023028"/>
    </source>
</evidence>
<dbReference type="SUPFAM" id="SSF48403">
    <property type="entry name" value="Ankyrin repeat"/>
    <property type="match status" value="1"/>
</dbReference>
<evidence type="ECO:0000256" key="2">
    <source>
        <dbReference type="ARBA" id="ARBA00022483"/>
    </source>
</evidence>
<dbReference type="InParanoid" id="A0A1V9XEE5"/>
<evidence type="ECO:0000256" key="6">
    <source>
        <dbReference type="ARBA" id="ARBA00023043"/>
    </source>
</evidence>
<keyword evidence="7" id="KW-1053">Target membrane</keyword>
<keyword evidence="9" id="KW-0418">Kinase</keyword>
<dbReference type="Gene3D" id="1.25.40.20">
    <property type="entry name" value="Ankyrin repeat-containing domain"/>
    <property type="match status" value="2"/>
</dbReference>
<feature type="repeat" description="ANK" evidence="8">
    <location>
        <begin position="188"/>
        <end position="214"/>
    </location>
</feature>
<feature type="repeat" description="ANK" evidence="8">
    <location>
        <begin position="83"/>
        <end position="115"/>
    </location>
</feature>
<proteinExistence type="predicted"/>
<dbReference type="GO" id="GO:0044231">
    <property type="term" value="C:host cell presynaptic membrane"/>
    <property type="evidence" value="ECO:0007669"/>
    <property type="project" value="UniProtKB-KW"/>
</dbReference>
<dbReference type="GO" id="GO:0006887">
    <property type="term" value="P:exocytosis"/>
    <property type="evidence" value="ECO:0007669"/>
    <property type="project" value="UniProtKB-KW"/>
</dbReference>
<gene>
    <name evidence="9" type="ORF">BIW11_10829</name>
</gene>
<dbReference type="PROSITE" id="PS50088">
    <property type="entry name" value="ANK_REPEAT"/>
    <property type="match status" value="2"/>
</dbReference>
<evidence type="ECO:0000256" key="7">
    <source>
        <dbReference type="ARBA" id="ARBA00023298"/>
    </source>
</evidence>
<dbReference type="PRINTS" id="PR01415">
    <property type="entry name" value="ANKYRIN"/>
</dbReference>
<evidence type="ECO:0000256" key="8">
    <source>
        <dbReference type="PROSITE-ProRule" id="PRU00023"/>
    </source>
</evidence>
<keyword evidence="10" id="KW-1185">Reference proteome</keyword>
<keyword evidence="5" id="KW-0528">Neurotoxin</keyword>
<keyword evidence="9" id="KW-0808">Transferase</keyword>
<keyword evidence="5" id="KW-0638">Presynaptic neurotoxin</keyword>
<evidence type="ECO:0000256" key="3">
    <source>
        <dbReference type="ARBA" id="ARBA00022537"/>
    </source>
</evidence>
<dbReference type="EMBL" id="MNPL01013772">
    <property type="protein sequence ID" value="OQR71712.1"/>
    <property type="molecule type" value="Genomic_DNA"/>
</dbReference>
<evidence type="ECO:0000256" key="1">
    <source>
        <dbReference type="ARBA" id="ARBA00004175"/>
    </source>
</evidence>
<dbReference type="Pfam" id="PF12796">
    <property type="entry name" value="Ank_2"/>
    <property type="match status" value="2"/>
</dbReference>
<evidence type="ECO:0000256" key="4">
    <source>
        <dbReference type="ARBA" id="ARBA00022737"/>
    </source>
</evidence>
<accession>A0A1V9XEE5</accession>
<keyword evidence="6 8" id="KW-0040">ANK repeat</keyword>
<keyword evidence="7" id="KW-0472">Membrane</keyword>
<keyword evidence="4" id="KW-0677">Repeat</keyword>
<comment type="caution">
    <text evidence="9">The sequence shown here is derived from an EMBL/GenBank/DDBJ whole genome shotgun (WGS) entry which is preliminary data.</text>
</comment>
<dbReference type="InterPro" id="IPR002110">
    <property type="entry name" value="Ankyrin_rpt"/>
</dbReference>
<reference evidence="9 10" key="1">
    <citation type="journal article" date="2017" name="Gigascience">
        <title>Draft genome of the honey bee ectoparasitic mite, Tropilaelaps mercedesae, is shaped by the parasitic life history.</title>
        <authorList>
            <person name="Dong X."/>
            <person name="Armstrong S.D."/>
            <person name="Xia D."/>
            <person name="Makepeace B.L."/>
            <person name="Darby A.C."/>
            <person name="Kadowaki T."/>
        </authorList>
    </citation>
    <scope>NUCLEOTIDE SEQUENCE [LARGE SCALE GENOMIC DNA]</scope>
    <source>
        <strain evidence="9">Wuxi-XJTLU</strain>
    </source>
</reference>
<sequence>MDENGSGPDSLYPGKLLHQAALWGNAELLEDLLNGDEIRELNTADSSGRTALFDACTNTDPACARILLQTGGNPNVAAGGRERGRTPLHLAAEADNLEVVELLIQYGADITARDNDECTPFDLAERAGHLRVMEALKKAGEQLQQQKMDSFAELWEACLQGDATKLRATLASLGNDTAQNVVNITLDGGNTLLYKASEDGNVDLVKTLIEFGADGRLHPLTKHSPLYIAASRGKKDVVDILLEVRHALLDSYQKNT</sequence>
<organism evidence="9 10">
    <name type="scientific">Tropilaelaps mercedesae</name>
    <dbReference type="NCBI Taxonomy" id="418985"/>
    <lineage>
        <taxon>Eukaryota</taxon>
        <taxon>Metazoa</taxon>
        <taxon>Ecdysozoa</taxon>
        <taxon>Arthropoda</taxon>
        <taxon>Chelicerata</taxon>
        <taxon>Arachnida</taxon>
        <taxon>Acari</taxon>
        <taxon>Parasitiformes</taxon>
        <taxon>Mesostigmata</taxon>
        <taxon>Gamasina</taxon>
        <taxon>Dermanyssoidea</taxon>
        <taxon>Laelapidae</taxon>
        <taxon>Tropilaelaps</taxon>
    </lineage>
</organism>
<dbReference type="PROSITE" id="PS50297">
    <property type="entry name" value="ANK_REP_REGION"/>
    <property type="match status" value="2"/>
</dbReference>
<dbReference type="PANTHER" id="PTHR24198:SF169">
    <property type="entry name" value="NON-SPECIFIC SERINE_THREONINE PROTEIN KINASE"/>
    <property type="match status" value="1"/>
</dbReference>
<protein>
    <submittedName>
        <fullName evidence="9">Leucine-rich repeat serine/threonine-protein kinase 1-like</fullName>
    </submittedName>
</protein>
<dbReference type="AlphaFoldDB" id="A0A1V9XEE5"/>